<keyword evidence="1" id="KW-0472">Membrane</keyword>
<feature type="domain" description="Aerotolerance regulator N-terminal" evidence="2">
    <location>
        <begin position="1"/>
        <end position="76"/>
    </location>
</feature>
<feature type="transmembrane region" description="Helical" evidence="1">
    <location>
        <begin position="699"/>
        <end position="719"/>
    </location>
</feature>
<proteinExistence type="predicted"/>
<dbReference type="RefSeq" id="WP_105043057.1">
    <property type="nucleotide sequence ID" value="NZ_MQWA01000001.1"/>
</dbReference>
<keyword evidence="1" id="KW-0812">Transmembrane</keyword>
<evidence type="ECO:0000256" key="1">
    <source>
        <dbReference type="SAM" id="Phobius"/>
    </source>
</evidence>
<dbReference type="AlphaFoldDB" id="A0A2S7U0M2"/>
<keyword evidence="1" id="KW-1133">Transmembrane helix</keyword>
<evidence type="ECO:0000313" key="4">
    <source>
        <dbReference type="Proteomes" id="UP000239907"/>
    </source>
</evidence>
<protein>
    <recommendedName>
        <fullName evidence="2">Aerotolerance regulator N-terminal domain-containing protein</fullName>
    </recommendedName>
</protein>
<comment type="caution">
    <text evidence="3">The sequence shown here is derived from an EMBL/GenBank/DDBJ whole genome shotgun (WGS) entry which is preliminary data.</text>
</comment>
<name>A0A2S7U0M2_9BACT</name>
<dbReference type="PANTHER" id="PTHR37464:SF1">
    <property type="entry name" value="BLL2463 PROTEIN"/>
    <property type="match status" value="1"/>
</dbReference>
<accession>A0A2S7U0M2</accession>
<dbReference type="OrthoDB" id="247959at2"/>
<sequence length="740" mass="82607">MFLSPIFLIGLLAVGLPVAIHFLTRQKSKVLAWGAMDFLKKSINSASSRRQRLRDRLLLLLRTLAIIFLILSFAQPLISKFFTDSQLETVLIWDISMSTLTKGQDGVPRQEQIRQAVLDQLEGLPDHSTVRVLLAGAEIRWLKDEPLALTPNNRESLARVIKTQQVDLGGDSIAKAILLALASPSENSEKKKRNLVVIHDLQEGSWQAEEKDRWSAIDKRVSDAPNISLQLVDLEEFFVHRGSQTAVVSLETNRDTIATGSKQRFRAILRNYSEDRIYDANVIWLINDREVERLDFVELHPESELNLEQFLSIEDSGSQIVECRLEVANDPLLADNSAFLAVSSTTQLPILIVDDTQRIEKGQILPSQFIVASMGGHLSRNPKDKKAPPTQSRSVFKPRVIRSKDLVKTQLDDHLAVIIANADSLPPASYKQLKDFVASGRGLWLMMSQSDGALPSWITQLLKSLDLDSLSQTTLLESPDKKKPMRLAATSTNSDYANAIAAKNLDLSRAKITKLHQLSEVNFLDNEKLLQTPDGHHVILSIPAEPGRVILQMCDLNRSSTNLPILQTFVPIMRETLRECVGHGISIKNLDPGQLLRVPNLNSLDDQIALIITRPDGSTEQLKRLSGEFQTANTFLPGRYTIRGLQDADGKELTQIFIVKRPEDESNLIALADTKAKQLISGSFYGSKNSELEEHKGKWSLAIWFAILAGLLFLVEAILAHRLAKSRLSTSGRIELKPVY</sequence>
<dbReference type="PANTHER" id="PTHR37464">
    <property type="entry name" value="BLL2463 PROTEIN"/>
    <property type="match status" value="1"/>
</dbReference>
<evidence type="ECO:0000313" key="3">
    <source>
        <dbReference type="EMBL" id="PQJ28559.1"/>
    </source>
</evidence>
<organism evidence="3 4">
    <name type="scientific">Rubritalea profundi</name>
    <dbReference type="NCBI Taxonomy" id="1658618"/>
    <lineage>
        <taxon>Bacteria</taxon>
        <taxon>Pseudomonadati</taxon>
        <taxon>Verrucomicrobiota</taxon>
        <taxon>Verrucomicrobiia</taxon>
        <taxon>Verrucomicrobiales</taxon>
        <taxon>Rubritaleaceae</taxon>
        <taxon>Rubritalea</taxon>
    </lineage>
</organism>
<gene>
    <name evidence="3" type="ORF">BSZ32_08580</name>
</gene>
<dbReference type="Pfam" id="PF07584">
    <property type="entry name" value="BatA"/>
    <property type="match status" value="1"/>
</dbReference>
<dbReference type="InterPro" id="IPR024163">
    <property type="entry name" value="Aerotolerance_reg_N"/>
</dbReference>
<dbReference type="Proteomes" id="UP000239907">
    <property type="component" value="Unassembled WGS sequence"/>
</dbReference>
<dbReference type="InterPro" id="IPR011933">
    <property type="entry name" value="Double_TM_dom"/>
</dbReference>
<dbReference type="EMBL" id="MQWA01000001">
    <property type="protein sequence ID" value="PQJ28559.1"/>
    <property type="molecule type" value="Genomic_DNA"/>
</dbReference>
<dbReference type="NCBIfam" id="TIGR02226">
    <property type="entry name" value="two_anch"/>
    <property type="match status" value="1"/>
</dbReference>
<reference evidence="3 4" key="1">
    <citation type="submission" date="2016-12" db="EMBL/GenBank/DDBJ databases">
        <title>Study of bacterial adaptation to deep sea.</title>
        <authorList>
            <person name="Song J."/>
            <person name="Yoshizawa S."/>
            <person name="Kogure K."/>
        </authorList>
    </citation>
    <scope>NUCLEOTIDE SEQUENCE [LARGE SCALE GENOMIC DNA]</scope>
    <source>
        <strain evidence="3 4">SAORIC-165</strain>
    </source>
</reference>
<keyword evidence="4" id="KW-1185">Reference proteome</keyword>
<feature type="transmembrane region" description="Helical" evidence="1">
    <location>
        <begin position="6"/>
        <end position="24"/>
    </location>
</feature>
<feature type="transmembrane region" description="Helical" evidence="1">
    <location>
        <begin position="57"/>
        <end position="78"/>
    </location>
</feature>
<evidence type="ECO:0000259" key="2">
    <source>
        <dbReference type="Pfam" id="PF07584"/>
    </source>
</evidence>